<dbReference type="SUPFAM" id="SSF53448">
    <property type="entry name" value="Nucleotide-diphospho-sugar transferases"/>
    <property type="match status" value="1"/>
</dbReference>
<dbReference type="OrthoDB" id="9806359at2"/>
<dbReference type="GO" id="GO:0009298">
    <property type="term" value="P:GDP-mannose biosynthetic process"/>
    <property type="evidence" value="ECO:0007669"/>
    <property type="project" value="TreeGrafter"/>
</dbReference>
<reference evidence="2 3" key="1">
    <citation type="submission" date="2020-07" db="EMBL/GenBank/DDBJ databases">
        <authorList>
            <person name="Feng H."/>
        </authorList>
    </citation>
    <scope>NUCLEOTIDE SEQUENCE [LARGE SCALE GENOMIC DNA]</scope>
    <source>
        <strain evidence="3">s-11</strain>
    </source>
</reference>
<dbReference type="SUPFAM" id="SSF159283">
    <property type="entry name" value="Guanosine diphospho-D-mannose pyrophosphorylase/mannose-6-phosphate isomerase linker domain"/>
    <property type="match status" value="1"/>
</dbReference>
<dbReference type="InterPro" id="IPR051161">
    <property type="entry name" value="Mannose-6P_isomerase_type2"/>
</dbReference>
<dbReference type="EMBL" id="JACEIP010000046">
    <property type="protein sequence ID" value="MBA4544571.1"/>
    <property type="molecule type" value="Genomic_DNA"/>
</dbReference>
<evidence type="ECO:0000313" key="3">
    <source>
        <dbReference type="Proteomes" id="UP000530514"/>
    </source>
</evidence>
<dbReference type="PANTHER" id="PTHR46390">
    <property type="entry name" value="MANNOSE-1-PHOSPHATE GUANYLYLTRANSFERASE"/>
    <property type="match status" value="1"/>
</dbReference>
<dbReference type="PANTHER" id="PTHR46390:SF1">
    <property type="entry name" value="MANNOSE-1-PHOSPHATE GUANYLYLTRANSFERASE"/>
    <property type="match status" value="1"/>
</dbReference>
<sequence>MKLVLLSGGSGKRLWPLSNGRQAKQFLKLLSDENGHLHSMLQRIWRQLSKANLTDSTIITAGKMQVDLVRDQLGFNVNCLIEPSCRDTFPSIALSTAYLYSCQEGDRNEVIVVLPVDSYVEDKFYEELKKIDRVINTSGADIALVGVNPSHLSTKYGYIVPEKEQTKNNYLRVLGFEEKPTPLRASELINVGALWNSGVFAFKTGYILDILEQMDLPTEYEDLNRKYRKLPNISFDYQVVEKARNIVVVKYEGFWKDLGTWDDLTEEINPNIMGLGKMSKDSINTHIINQLDIPILVLGVSNLVVIASPDGVLVTDKVASVRLKEQIEELKSREM</sequence>
<keyword evidence="3" id="KW-1185">Reference proteome</keyword>
<keyword evidence="2" id="KW-0808">Transferase</keyword>
<keyword evidence="2" id="KW-0548">Nucleotidyltransferase</keyword>
<organism evidence="2 3">
    <name type="scientific">Thermoactinomyces daqus</name>
    <dbReference type="NCBI Taxonomy" id="1329516"/>
    <lineage>
        <taxon>Bacteria</taxon>
        <taxon>Bacillati</taxon>
        <taxon>Bacillota</taxon>
        <taxon>Bacilli</taxon>
        <taxon>Bacillales</taxon>
        <taxon>Thermoactinomycetaceae</taxon>
        <taxon>Thermoactinomyces</taxon>
    </lineage>
</organism>
<accession>A0A7W1XDE7</accession>
<dbReference type="Pfam" id="PF00483">
    <property type="entry name" value="NTP_transferase"/>
    <property type="match status" value="1"/>
</dbReference>
<dbReference type="AlphaFoldDB" id="A0A7W1XDE7"/>
<dbReference type="Gene3D" id="3.90.550.10">
    <property type="entry name" value="Spore Coat Polysaccharide Biosynthesis Protein SpsA, Chain A"/>
    <property type="match status" value="1"/>
</dbReference>
<evidence type="ECO:0000259" key="1">
    <source>
        <dbReference type="Pfam" id="PF00483"/>
    </source>
</evidence>
<protein>
    <submittedName>
        <fullName evidence="2">Mannose-1-phosphate guanylyltransferase</fullName>
    </submittedName>
</protein>
<dbReference type="GO" id="GO:0004475">
    <property type="term" value="F:mannose-1-phosphate guanylyltransferase (GTP) activity"/>
    <property type="evidence" value="ECO:0007669"/>
    <property type="project" value="TreeGrafter"/>
</dbReference>
<feature type="domain" description="Nucleotidyl transferase" evidence="1">
    <location>
        <begin position="4"/>
        <end position="267"/>
    </location>
</feature>
<dbReference type="InterPro" id="IPR005835">
    <property type="entry name" value="NTP_transferase_dom"/>
</dbReference>
<dbReference type="Proteomes" id="UP000530514">
    <property type="component" value="Unassembled WGS sequence"/>
</dbReference>
<comment type="caution">
    <text evidence="2">The sequence shown here is derived from an EMBL/GenBank/DDBJ whole genome shotgun (WGS) entry which is preliminary data.</text>
</comment>
<name>A0A7W1XDE7_9BACL</name>
<proteinExistence type="predicted"/>
<evidence type="ECO:0000313" key="2">
    <source>
        <dbReference type="EMBL" id="MBA4544571.1"/>
    </source>
</evidence>
<gene>
    <name evidence="2" type="ORF">H1164_17220</name>
</gene>
<dbReference type="RefSeq" id="WP_052154245.1">
    <property type="nucleotide sequence ID" value="NZ_JACEIP010000046.1"/>
</dbReference>
<dbReference type="InterPro" id="IPR029044">
    <property type="entry name" value="Nucleotide-diphossugar_trans"/>
</dbReference>